<proteinExistence type="predicted"/>
<reference evidence="3" key="1">
    <citation type="submission" date="2021-04" db="EMBL/GenBank/DDBJ databases">
        <authorList>
            <person name="Rodrigo-Torres L."/>
            <person name="Arahal R. D."/>
            <person name="Lucena T."/>
        </authorList>
    </citation>
    <scope>NUCLEOTIDE SEQUENCE</scope>
    <source>
        <strain evidence="3">CECT 9275</strain>
    </source>
</reference>
<dbReference type="InterPro" id="IPR005181">
    <property type="entry name" value="SASA"/>
</dbReference>
<evidence type="ECO:0000256" key="1">
    <source>
        <dbReference type="ARBA" id="ARBA00022801"/>
    </source>
</evidence>
<dbReference type="GO" id="GO:0001681">
    <property type="term" value="F:sialate O-acetylesterase activity"/>
    <property type="evidence" value="ECO:0007669"/>
    <property type="project" value="InterPro"/>
</dbReference>
<protein>
    <recommendedName>
        <fullName evidence="2">Sialate O-acetylesterase domain-containing protein</fullName>
    </recommendedName>
</protein>
<dbReference type="PANTHER" id="PTHR22901">
    <property type="entry name" value="SIALATE O-ACETYLESTERASE"/>
    <property type="match status" value="1"/>
</dbReference>
<keyword evidence="4" id="KW-1185">Reference proteome</keyword>
<dbReference type="GO" id="GO:0005975">
    <property type="term" value="P:carbohydrate metabolic process"/>
    <property type="evidence" value="ECO:0007669"/>
    <property type="project" value="TreeGrafter"/>
</dbReference>
<dbReference type="InterPro" id="IPR036514">
    <property type="entry name" value="SGNH_hydro_sf"/>
</dbReference>
<organism evidence="3 4">
    <name type="scientific">Dyadobacter helix</name>
    <dbReference type="NCBI Taxonomy" id="2822344"/>
    <lineage>
        <taxon>Bacteria</taxon>
        <taxon>Pseudomonadati</taxon>
        <taxon>Bacteroidota</taxon>
        <taxon>Cytophagia</taxon>
        <taxon>Cytophagales</taxon>
        <taxon>Spirosomataceae</taxon>
        <taxon>Dyadobacter</taxon>
    </lineage>
</organism>
<dbReference type="InterPro" id="IPR008979">
    <property type="entry name" value="Galactose-bd-like_sf"/>
</dbReference>
<accession>A0A916N4H2</accession>
<feature type="domain" description="Sialate O-acetylesterase" evidence="2">
    <location>
        <begin position="429"/>
        <end position="546"/>
    </location>
</feature>
<keyword evidence="1" id="KW-0378">Hydrolase</keyword>
<sequence>MVSAKRIFTTILLCFLLLQYTWAENRITLPYFFSDNMVLQRQKPIKFWGNALPGSTFSASFGGESKKVKTQPTGKWAVTFSAKEAGGPYELKIDSDSSFSLKNILIGDVWLCSGQSNMEWTVKQVFNAPYELKNANFPQIRSFTVSKEIRSEPVDNTSPAAWQMCTPQNTASFSAVAYFFARDIHLSQHIPIGIIHTSWGGTAIEPWISLASMEQHPDFKELAATLSPEMRAQKTIEASQKTYAHDMQFWQKALEKQDPGFTEKWYTSADKAQNWKTLVAPDYWENNGLPDFDGLVWLRKQVNIPASLAGKPLLMNLETLKDFDITYFNGIEIGKGTWQPGRRIYVVPGELVKEGTNLVAIRLENTGGPGGFTSRHAIDLRLQEMVESENPLIVPLSGEWQFRSSLKITEYPAKPADPAANRRMPSVIYNAMIAPFHDLGLTGFLWYQGEANTSEAGKYRKLLPLLIEDWRKQFKQPDLTFLITQLSGYGALTNNPVESTWAELREAQESALKISKTGMAVTYDVGNPYDVHPVYKQQVGQRMAAEAKRTTYGESSLQTSPLYDSMLTEGKSIRIRFRYAANGLKTRNGALKGFAIAGGDGKFVWANARIEGNEVIVWNDQISVPRAVRYAWAASPLESNGANLYNTEGFPASPFRTDSPYQPNN</sequence>
<comment type="caution">
    <text evidence="3">The sequence shown here is derived from an EMBL/GenBank/DDBJ whole genome shotgun (WGS) entry which is preliminary data.</text>
</comment>
<dbReference type="SUPFAM" id="SSF49785">
    <property type="entry name" value="Galactose-binding domain-like"/>
    <property type="match status" value="1"/>
</dbReference>
<dbReference type="PANTHER" id="PTHR22901:SF0">
    <property type="entry name" value="SIALATE O-ACETYLESTERASE"/>
    <property type="match status" value="1"/>
</dbReference>
<dbReference type="Gene3D" id="3.40.50.1110">
    <property type="entry name" value="SGNH hydrolase"/>
    <property type="match status" value="2"/>
</dbReference>
<dbReference type="RefSeq" id="WP_215237507.1">
    <property type="nucleotide sequence ID" value="NZ_CAJRAF010000001.1"/>
</dbReference>
<dbReference type="Proteomes" id="UP000680038">
    <property type="component" value="Unassembled WGS sequence"/>
</dbReference>
<gene>
    <name evidence="3" type="ORF">DYBT9275_00785</name>
</gene>
<name>A0A916N4H2_9BACT</name>
<dbReference type="AlphaFoldDB" id="A0A916N4H2"/>
<evidence type="ECO:0000313" key="3">
    <source>
        <dbReference type="EMBL" id="CAG4991588.1"/>
    </source>
</evidence>
<dbReference type="EMBL" id="CAJRAF010000001">
    <property type="protein sequence ID" value="CAG4991588.1"/>
    <property type="molecule type" value="Genomic_DNA"/>
</dbReference>
<dbReference type="InterPro" id="IPR039329">
    <property type="entry name" value="SIAE"/>
</dbReference>
<dbReference type="SUPFAM" id="SSF52266">
    <property type="entry name" value="SGNH hydrolase"/>
    <property type="match status" value="1"/>
</dbReference>
<evidence type="ECO:0000259" key="2">
    <source>
        <dbReference type="Pfam" id="PF03629"/>
    </source>
</evidence>
<evidence type="ECO:0000313" key="4">
    <source>
        <dbReference type="Proteomes" id="UP000680038"/>
    </source>
</evidence>
<feature type="domain" description="Sialate O-acetylesterase" evidence="2">
    <location>
        <begin position="108"/>
        <end position="209"/>
    </location>
</feature>
<dbReference type="Pfam" id="PF03629">
    <property type="entry name" value="SASA"/>
    <property type="match status" value="2"/>
</dbReference>